<organism evidence="12">
    <name type="scientific">Chelativorans sp. (strain BNC1)</name>
    <dbReference type="NCBI Taxonomy" id="266779"/>
    <lineage>
        <taxon>Bacteria</taxon>
        <taxon>Pseudomonadati</taxon>
        <taxon>Pseudomonadota</taxon>
        <taxon>Alphaproteobacteria</taxon>
        <taxon>Hyphomicrobiales</taxon>
        <taxon>Phyllobacteriaceae</taxon>
        <taxon>Chelativorans</taxon>
    </lineage>
</organism>
<evidence type="ECO:0000256" key="4">
    <source>
        <dbReference type="ARBA" id="ARBA00013346"/>
    </source>
</evidence>
<evidence type="ECO:0000256" key="2">
    <source>
        <dbReference type="ARBA" id="ARBA00005369"/>
    </source>
</evidence>
<evidence type="ECO:0000256" key="5">
    <source>
        <dbReference type="ARBA" id="ARBA00022490"/>
    </source>
</evidence>
<dbReference type="CDD" id="cd02440">
    <property type="entry name" value="AdoMet_MTases"/>
    <property type="match status" value="1"/>
</dbReference>
<evidence type="ECO:0000256" key="8">
    <source>
        <dbReference type="ARBA" id="ARBA00022691"/>
    </source>
</evidence>
<dbReference type="GO" id="GO:0004719">
    <property type="term" value="F:protein-L-isoaspartate (D-aspartate) O-methyltransferase activity"/>
    <property type="evidence" value="ECO:0007669"/>
    <property type="project" value="UniProtKB-EC"/>
</dbReference>
<dbReference type="HOGENOM" id="CLU_055432_2_0_5"/>
<dbReference type="OrthoDB" id="9810066at2"/>
<keyword evidence="8" id="KW-0949">S-adenosyl-L-methionine</keyword>
<dbReference type="GO" id="GO:0005737">
    <property type="term" value="C:cytoplasm"/>
    <property type="evidence" value="ECO:0007669"/>
    <property type="project" value="UniProtKB-SubCell"/>
</dbReference>
<dbReference type="Gene3D" id="3.40.50.150">
    <property type="entry name" value="Vaccinia Virus protein VP39"/>
    <property type="match status" value="1"/>
</dbReference>
<evidence type="ECO:0000256" key="9">
    <source>
        <dbReference type="ARBA" id="ARBA00030757"/>
    </source>
</evidence>
<dbReference type="STRING" id="266779.Meso_1801"/>
<evidence type="ECO:0000256" key="7">
    <source>
        <dbReference type="ARBA" id="ARBA00022679"/>
    </source>
</evidence>
<evidence type="ECO:0000256" key="3">
    <source>
        <dbReference type="ARBA" id="ARBA00011890"/>
    </source>
</evidence>
<dbReference type="SUPFAM" id="SSF53335">
    <property type="entry name" value="S-adenosyl-L-methionine-dependent methyltransferases"/>
    <property type="match status" value="1"/>
</dbReference>
<keyword evidence="5" id="KW-0963">Cytoplasm</keyword>
<dbReference type="Pfam" id="PF01135">
    <property type="entry name" value="PCMT"/>
    <property type="match status" value="1"/>
</dbReference>
<evidence type="ECO:0000256" key="11">
    <source>
        <dbReference type="ARBA" id="ARBA00031350"/>
    </source>
</evidence>
<keyword evidence="6 12" id="KW-0489">Methyltransferase</keyword>
<gene>
    <name evidence="12" type="ordered locus">Meso_1801</name>
</gene>
<protein>
    <recommendedName>
        <fullName evidence="4">Protein-L-isoaspartate O-methyltransferase</fullName>
        <ecNumber evidence="3">2.1.1.77</ecNumber>
    </recommendedName>
    <alternativeName>
        <fullName evidence="11">L-isoaspartyl protein carboxyl methyltransferase</fullName>
    </alternativeName>
    <alternativeName>
        <fullName evidence="9">Protein L-isoaspartyl methyltransferase</fullName>
    </alternativeName>
    <alternativeName>
        <fullName evidence="10">Protein-beta-aspartate methyltransferase</fullName>
    </alternativeName>
</protein>
<proteinExistence type="inferred from homology"/>
<reference evidence="12" key="1">
    <citation type="submission" date="2006-06" db="EMBL/GenBank/DDBJ databases">
        <title>Complete sequence of chromosome of Chelativorans sp. BNC1.</title>
        <authorList>
            <consortium name="US DOE Joint Genome Institute"/>
            <person name="Copeland A."/>
            <person name="Lucas S."/>
            <person name="Lapidus A."/>
            <person name="Barry K."/>
            <person name="Detter J.C."/>
            <person name="Glavina del Rio T."/>
            <person name="Hammon N."/>
            <person name="Israni S."/>
            <person name="Dalin E."/>
            <person name="Tice H."/>
            <person name="Pitluck S."/>
            <person name="Chertkov O."/>
            <person name="Brettin T."/>
            <person name="Bruce D."/>
            <person name="Han C."/>
            <person name="Tapia R."/>
            <person name="Gilna P."/>
            <person name="Schmutz J."/>
            <person name="Larimer F."/>
            <person name="Land M."/>
            <person name="Hauser L."/>
            <person name="Kyrpides N."/>
            <person name="Mikhailova N."/>
            <person name="Richardson P."/>
        </authorList>
    </citation>
    <scope>NUCLEOTIDE SEQUENCE</scope>
    <source>
        <strain evidence="12">BNC1</strain>
    </source>
</reference>
<sequence>MTVGEAEREGFAAFILRMRARGIDSKALFSAMEATPRASFVPAEWKNWVWSNRTLPIECGESFEPCDLQGAVLHALDLKPGLRVLEIGTGTGYTSAIIARIAERVLTLDRYKTLCKQAQQRHEACGLSNILVRQADGADGAADGPFDRIVVWAAFEELPRRFVDLLASGGIMVAPLGPGDDVQIMARFTKIGSRFERVDLEFVRLQPLIRGIAQAL</sequence>
<dbReference type="InterPro" id="IPR029063">
    <property type="entry name" value="SAM-dependent_MTases_sf"/>
</dbReference>
<dbReference type="EMBL" id="CP000390">
    <property type="protein sequence ID" value="ABG63195.1"/>
    <property type="molecule type" value="Genomic_DNA"/>
</dbReference>
<evidence type="ECO:0000256" key="10">
    <source>
        <dbReference type="ARBA" id="ARBA00031323"/>
    </source>
</evidence>
<name>Q11HD0_CHESB</name>
<keyword evidence="7 12" id="KW-0808">Transferase</keyword>
<dbReference type="NCBIfam" id="NF001453">
    <property type="entry name" value="PRK00312.1"/>
    <property type="match status" value="1"/>
</dbReference>
<comment type="subcellular location">
    <subcellularLocation>
        <location evidence="1">Cytoplasm</location>
    </subcellularLocation>
</comment>
<dbReference type="PANTHER" id="PTHR11579:SF0">
    <property type="entry name" value="PROTEIN-L-ISOASPARTATE(D-ASPARTATE) O-METHYLTRANSFERASE"/>
    <property type="match status" value="1"/>
</dbReference>
<dbReference type="eggNOG" id="COG2518">
    <property type="taxonomic scope" value="Bacteria"/>
</dbReference>
<dbReference type="GO" id="GO:0032259">
    <property type="term" value="P:methylation"/>
    <property type="evidence" value="ECO:0007669"/>
    <property type="project" value="UniProtKB-KW"/>
</dbReference>
<evidence type="ECO:0000256" key="1">
    <source>
        <dbReference type="ARBA" id="ARBA00004496"/>
    </source>
</evidence>
<comment type="similarity">
    <text evidence="2">Belongs to the methyltransferase superfamily. L-isoaspartyl/D-aspartyl protein methyltransferase family.</text>
</comment>
<dbReference type="PANTHER" id="PTHR11579">
    <property type="entry name" value="PROTEIN-L-ISOASPARTATE O-METHYLTRANSFERASE"/>
    <property type="match status" value="1"/>
</dbReference>
<evidence type="ECO:0000256" key="6">
    <source>
        <dbReference type="ARBA" id="ARBA00022603"/>
    </source>
</evidence>
<dbReference type="EC" id="2.1.1.77" evidence="3"/>
<evidence type="ECO:0000313" key="12">
    <source>
        <dbReference type="EMBL" id="ABG63195.1"/>
    </source>
</evidence>
<dbReference type="AlphaFoldDB" id="Q11HD0"/>
<dbReference type="InterPro" id="IPR000682">
    <property type="entry name" value="PCMT"/>
</dbReference>
<accession>Q11HD0</accession>
<dbReference type="KEGG" id="mes:Meso_1801"/>